<evidence type="ECO:0000313" key="4">
    <source>
        <dbReference type="Proteomes" id="UP000242770"/>
    </source>
</evidence>
<dbReference type="Proteomes" id="UP000242770">
    <property type="component" value="Unassembled WGS sequence"/>
</dbReference>
<feature type="compositionally biased region" description="Low complexity" evidence="1">
    <location>
        <begin position="11"/>
        <end position="21"/>
    </location>
</feature>
<protein>
    <submittedName>
        <fullName evidence="3">Uncharacterized protein</fullName>
    </submittedName>
</protein>
<dbReference type="EMBL" id="CCFA01004126">
    <property type="protein sequence ID" value="CDW99092.1"/>
    <property type="molecule type" value="Genomic_DNA"/>
</dbReference>
<feature type="region of interest" description="Disordered" evidence="1">
    <location>
        <begin position="159"/>
        <end position="208"/>
    </location>
</feature>
<feature type="region of interest" description="Disordered" evidence="1">
    <location>
        <begin position="1"/>
        <end position="141"/>
    </location>
</feature>
<feature type="compositionally biased region" description="Polar residues" evidence="1">
    <location>
        <begin position="105"/>
        <end position="124"/>
    </location>
</feature>
<gene>
    <name evidence="3" type="primary">SSCI69150.1</name>
    <name evidence="2" type="ORF">SPSC_00982</name>
</gene>
<accession>A0A0F7S843</accession>
<organism evidence="3 4">
    <name type="scientific">Sporisorium scitamineum</name>
    <dbReference type="NCBI Taxonomy" id="49012"/>
    <lineage>
        <taxon>Eukaryota</taxon>
        <taxon>Fungi</taxon>
        <taxon>Dikarya</taxon>
        <taxon>Basidiomycota</taxon>
        <taxon>Ustilaginomycotina</taxon>
        <taxon>Ustilaginomycetes</taxon>
        <taxon>Ustilaginales</taxon>
        <taxon>Ustilaginaceae</taxon>
        <taxon>Sporisorium</taxon>
    </lineage>
</organism>
<feature type="compositionally biased region" description="Basic and acidic residues" evidence="1">
    <location>
        <begin position="70"/>
        <end position="82"/>
    </location>
</feature>
<sequence length="263" mass="29056">MRKAKDTACKQQVQGDISQQSGDDDVTISAEAVALEADKDGDCNMPIKVDSEQSDPVKEPDSDVALEPSRSQRQEANREDSPLIRTPSPPPNRQRPATSEGLPNATLSEKQRIAQSSASRNPSTADRPWTPKLKHLLRPKSQKEIELWKQYSWCRKTPFPTDVEANQTNPLSPEVGHSASPSPIQQDSAINHPSTRAEDDPTPPSQLADQAKAYIQAYKETLRAQNKASAERMRLKKAGLPHDHFVAPRFGDVLKSRGIKQTA</sequence>
<evidence type="ECO:0000256" key="1">
    <source>
        <dbReference type="SAM" id="MobiDB-lite"/>
    </source>
</evidence>
<dbReference type="EMBL" id="LK056655">
    <property type="protein sequence ID" value="CDU22352.1"/>
    <property type="molecule type" value="Genomic_DNA"/>
</dbReference>
<proteinExistence type="predicted"/>
<name>A0A0F7S843_9BASI</name>
<reference evidence="4" key="1">
    <citation type="submission" date="2014-06" db="EMBL/GenBank/DDBJ databases">
        <authorList>
            <person name="Berkman P.J."/>
        </authorList>
    </citation>
    <scope>NUCLEOTIDE SEQUENCE [LARGE SCALE GENOMIC DNA]</scope>
</reference>
<feature type="compositionally biased region" description="Basic and acidic residues" evidence="1">
    <location>
        <begin position="49"/>
        <end position="61"/>
    </location>
</feature>
<reference evidence="2" key="2">
    <citation type="submission" date="2014-06" db="EMBL/GenBank/DDBJ databases">
        <authorList>
            <person name="Ju J."/>
            <person name="Zhang J."/>
        </authorList>
    </citation>
    <scope>NUCLEOTIDE SEQUENCE</scope>
    <source>
        <strain evidence="2">SscI8</strain>
    </source>
</reference>
<reference evidence="3" key="3">
    <citation type="submission" date="2014-06" db="EMBL/GenBank/DDBJ databases">
        <authorList>
            <person name="Berkman J.Paul."/>
        </authorList>
    </citation>
    <scope>NUCLEOTIDE SEQUENCE [LARGE SCALE GENOMIC DNA]</scope>
</reference>
<keyword evidence="4" id="KW-1185">Reference proteome</keyword>
<feature type="compositionally biased region" description="Polar residues" evidence="1">
    <location>
        <begin position="179"/>
        <end position="194"/>
    </location>
</feature>
<dbReference type="OrthoDB" id="10624350at2759"/>
<evidence type="ECO:0000313" key="3">
    <source>
        <dbReference type="EMBL" id="CDW99092.1"/>
    </source>
</evidence>
<dbReference type="AlphaFoldDB" id="A0A0F7S843"/>
<evidence type="ECO:0000313" key="2">
    <source>
        <dbReference type="EMBL" id="CDU22352.1"/>
    </source>
</evidence>